<sequence>MVLTAEKYIQLSNLAVAAAMDPDEWQVFIEAVAGAMPSHVCTQLIGYDKATNAAPLAYSSGYDPEILKLYETYFADRNPFAVNFPKCGIGDVISSAELCAPDTLKRTQFYADILHPLEDLYAGGGSMLAFDSDRMFLLGGNMRAKDKEKHEGDWLQLCASLAPIIRQSLEINRMLTGLKFEKWAAERHLLGAGTAIVVVDSAMMIHYTCQGAENLIACGKLIGSDLMRRLKFRSGKVQAQFLSHIGVQASDNPNMFKNVRLYDRDGQEWICRTMGMRLGDLDKSPFGTFVTGSGLATVLAFKPVCNRSTTLKRLQNSLSLSKAEAESALLLSEGLTPGEIAAERDVSIHTVRNQIKAALSKTGCHRQRELVHRIEQLGLLSGR</sequence>
<dbReference type="GeneID" id="97671330"/>
<dbReference type="AlphaFoldDB" id="A0A0M6ZD08"/>
<dbReference type="GO" id="GO:0003677">
    <property type="term" value="F:DNA binding"/>
    <property type="evidence" value="ECO:0007669"/>
    <property type="project" value="InterPro"/>
</dbReference>
<feature type="domain" description="HTH luxR-type" evidence="1">
    <location>
        <begin position="313"/>
        <end position="378"/>
    </location>
</feature>
<accession>A0A0M6ZD08</accession>
<dbReference type="InterPro" id="IPR036388">
    <property type="entry name" value="WH-like_DNA-bd_sf"/>
</dbReference>
<evidence type="ECO:0000313" key="3">
    <source>
        <dbReference type="Proteomes" id="UP000049983"/>
    </source>
</evidence>
<evidence type="ECO:0000313" key="2">
    <source>
        <dbReference type="EMBL" id="CTQ74336.1"/>
    </source>
</evidence>
<proteinExistence type="predicted"/>
<dbReference type="PROSITE" id="PS50043">
    <property type="entry name" value="HTH_LUXR_2"/>
    <property type="match status" value="1"/>
</dbReference>
<dbReference type="InterPro" id="IPR016032">
    <property type="entry name" value="Sig_transdc_resp-reg_C-effctor"/>
</dbReference>
<dbReference type="RefSeq" id="WP_055404351.1">
    <property type="nucleotide sequence ID" value="NZ_CXWA01000005.1"/>
</dbReference>
<dbReference type="InterPro" id="IPR000792">
    <property type="entry name" value="Tscrpt_reg_LuxR_C"/>
</dbReference>
<reference evidence="3" key="1">
    <citation type="submission" date="2015-07" db="EMBL/GenBank/DDBJ databases">
        <authorList>
            <person name="Rodrigo-Torres Lidia"/>
            <person name="Arahal R.David."/>
        </authorList>
    </citation>
    <scope>NUCLEOTIDE SEQUENCE [LARGE SCALE GENOMIC DNA]</scope>
    <source>
        <strain evidence="3">CECT 5096</strain>
    </source>
</reference>
<dbReference type="SUPFAM" id="SSF46894">
    <property type="entry name" value="C-terminal effector domain of the bipartite response regulators"/>
    <property type="match status" value="1"/>
</dbReference>
<name>A0A0M6ZD08_9HYPH</name>
<dbReference type="STRING" id="311410.LA5095_00869"/>
<evidence type="ECO:0000259" key="1">
    <source>
        <dbReference type="PROSITE" id="PS50043"/>
    </source>
</evidence>
<dbReference type="Gene3D" id="1.10.10.10">
    <property type="entry name" value="Winged helix-like DNA-binding domain superfamily/Winged helix DNA-binding domain"/>
    <property type="match status" value="1"/>
</dbReference>
<protein>
    <submittedName>
        <fullName evidence="2">ATP-dependent transcriptional regulator</fullName>
    </submittedName>
</protein>
<dbReference type="Proteomes" id="UP000049983">
    <property type="component" value="Unassembled WGS sequence"/>
</dbReference>
<gene>
    <name evidence="2" type="ORF">LA5096_04009</name>
</gene>
<organism evidence="2 3">
    <name type="scientific">Roseibium album</name>
    <dbReference type="NCBI Taxonomy" id="311410"/>
    <lineage>
        <taxon>Bacteria</taxon>
        <taxon>Pseudomonadati</taxon>
        <taxon>Pseudomonadota</taxon>
        <taxon>Alphaproteobacteria</taxon>
        <taxon>Hyphomicrobiales</taxon>
        <taxon>Stappiaceae</taxon>
        <taxon>Roseibium</taxon>
    </lineage>
</organism>
<dbReference type="OrthoDB" id="4457864at2"/>
<dbReference type="EMBL" id="CXWC01000011">
    <property type="protein sequence ID" value="CTQ74336.1"/>
    <property type="molecule type" value="Genomic_DNA"/>
</dbReference>
<dbReference type="SMART" id="SM00421">
    <property type="entry name" value="HTH_LUXR"/>
    <property type="match status" value="1"/>
</dbReference>
<dbReference type="GO" id="GO:0006355">
    <property type="term" value="P:regulation of DNA-templated transcription"/>
    <property type="evidence" value="ECO:0007669"/>
    <property type="project" value="InterPro"/>
</dbReference>
<keyword evidence="3" id="KW-1185">Reference proteome</keyword>